<evidence type="ECO:0000256" key="1">
    <source>
        <dbReference type="ARBA" id="ARBA00010617"/>
    </source>
</evidence>
<keyword evidence="3" id="KW-0479">Metal-binding</keyword>
<gene>
    <name evidence="7" type="ORF">VNO78_22469</name>
</gene>
<proteinExistence type="inferred from homology"/>
<sequence length="139" mass="15819">MELQLSIVNITLFLLLLLLPWIARQKIKVRSVVRKLPPGPWKLPLIGNLHQLACAATLPHLVVSSPDMAKEIMKTYDLNFVLLCSQILVYGSTDIAFAPYGDYWRQLRKICTLELLSAKRVHSFSFIRDWDVASATVLE</sequence>
<dbReference type="PANTHER" id="PTHR47955">
    <property type="entry name" value="CYTOCHROME P450 FAMILY 71 PROTEIN"/>
    <property type="match status" value="1"/>
</dbReference>
<keyword evidence="4" id="KW-0560">Oxidoreductase</keyword>
<name>A0AAN9S1P3_PSOTE</name>
<dbReference type="GO" id="GO:0005506">
    <property type="term" value="F:iron ion binding"/>
    <property type="evidence" value="ECO:0007669"/>
    <property type="project" value="InterPro"/>
</dbReference>
<keyword evidence="8" id="KW-1185">Reference proteome</keyword>
<keyword evidence="2" id="KW-0349">Heme</keyword>
<dbReference type="SUPFAM" id="SSF48264">
    <property type="entry name" value="Cytochrome P450"/>
    <property type="match status" value="1"/>
</dbReference>
<comment type="similarity">
    <text evidence="1">Belongs to the cytochrome P450 family.</text>
</comment>
<organism evidence="7 8">
    <name type="scientific">Psophocarpus tetragonolobus</name>
    <name type="common">Winged bean</name>
    <name type="synonym">Dolichos tetragonolobus</name>
    <dbReference type="NCBI Taxonomy" id="3891"/>
    <lineage>
        <taxon>Eukaryota</taxon>
        <taxon>Viridiplantae</taxon>
        <taxon>Streptophyta</taxon>
        <taxon>Embryophyta</taxon>
        <taxon>Tracheophyta</taxon>
        <taxon>Spermatophyta</taxon>
        <taxon>Magnoliopsida</taxon>
        <taxon>eudicotyledons</taxon>
        <taxon>Gunneridae</taxon>
        <taxon>Pentapetalae</taxon>
        <taxon>rosids</taxon>
        <taxon>fabids</taxon>
        <taxon>Fabales</taxon>
        <taxon>Fabaceae</taxon>
        <taxon>Papilionoideae</taxon>
        <taxon>50 kb inversion clade</taxon>
        <taxon>NPAAA clade</taxon>
        <taxon>indigoferoid/millettioid clade</taxon>
        <taxon>Phaseoleae</taxon>
        <taxon>Psophocarpus</taxon>
    </lineage>
</organism>
<dbReference type="EMBL" id="JAYMYS010000006">
    <property type="protein sequence ID" value="KAK7387679.1"/>
    <property type="molecule type" value="Genomic_DNA"/>
</dbReference>
<evidence type="ECO:0000256" key="2">
    <source>
        <dbReference type="ARBA" id="ARBA00022617"/>
    </source>
</evidence>
<dbReference type="InterPro" id="IPR036396">
    <property type="entry name" value="Cyt_P450_sf"/>
</dbReference>
<keyword evidence="6" id="KW-0472">Membrane</keyword>
<keyword evidence="5" id="KW-0408">Iron</keyword>
<evidence type="ECO:0000256" key="3">
    <source>
        <dbReference type="ARBA" id="ARBA00022723"/>
    </source>
</evidence>
<keyword evidence="6" id="KW-0812">Transmembrane</keyword>
<dbReference type="GO" id="GO:0004497">
    <property type="term" value="F:monooxygenase activity"/>
    <property type="evidence" value="ECO:0007669"/>
    <property type="project" value="InterPro"/>
</dbReference>
<evidence type="ECO:0000313" key="7">
    <source>
        <dbReference type="EMBL" id="KAK7387679.1"/>
    </source>
</evidence>
<evidence type="ECO:0000256" key="4">
    <source>
        <dbReference type="ARBA" id="ARBA00023002"/>
    </source>
</evidence>
<dbReference type="GO" id="GO:0020037">
    <property type="term" value="F:heme binding"/>
    <property type="evidence" value="ECO:0007669"/>
    <property type="project" value="InterPro"/>
</dbReference>
<evidence type="ECO:0000313" key="8">
    <source>
        <dbReference type="Proteomes" id="UP001386955"/>
    </source>
</evidence>
<dbReference type="Gene3D" id="1.10.630.10">
    <property type="entry name" value="Cytochrome P450"/>
    <property type="match status" value="1"/>
</dbReference>
<feature type="transmembrane region" description="Helical" evidence="6">
    <location>
        <begin position="6"/>
        <end position="23"/>
    </location>
</feature>
<protein>
    <recommendedName>
        <fullName evidence="9">Cytochrome P450</fullName>
    </recommendedName>
</protein>
<accession>A0AAN9S1P3</accession>
<evidence type="ECO:0000256" key="6">
    <source>
        <dbReference type="SAM" id="Phobius"/>
    </source>
</evidence>
<reference evidence="7 8" key="1">
    <citation type="submission" date="2024-01" db="EMBL/GenBank/DDBJ databases">
        <title>The genomes of 5 underutilized Papilionoideae crops provide insights into root nodulation and disease resistanc.</title>
        <authorList>
            <person name="Jiang F."/>
        </authorList>
    </citation>
    <scope>NUCLEOTIDE SEQUENCE [LARGE SCALE GENOMIC DNA]</scope>
    <source>
        <strain evidence="7">DUOXIRENSHENG_FW03</strain>
        <tissue evidence="7">Leaves</tissue>
    </source>
</reference>
<keyword evidence="6" id="KW-1133">Transmembrane helix</keyword>
<dbReference type="AlphaFoldDB" id="A0AAN9S1P3"/>
<dbReference type="GO" id="GO:0016705">
    <property type="term" value="F:oxidoreductase activity, acting on paired donors, with incorporation or reduction of molecular oxygen"/>
    <property type="evidence" value="ECO:0007669"/>
    <property type="project" value="InterPro"/>
</dbReference>
<evidence type="ECO:0008006" key="9">
    <source>
        <dbReference type="Google" id="ProtNLM"/>
    </source>
</evidence>
<dbReference type="PANTHER" id="PTHR47955:SF8">
    <property type="entry name" value="CYTOCHROME P450 71D11-LIKE"/>
    <property type="match status" value="1"/>
</dbReference>
<comment type="caution">
    <text evidence="7">The sequence shown here is derived from an EMBL/GenBank/DDBJ whole genome shotgun (WGS) entry which is preliminary data.</text>
</comment>
<dbReference type="Proteomes" id="UP001386955">
    <property type="component" value="Unassembled WGS sequence"/>
</dbReference>
<evidence type="ECO:0000256" key="5">
    <source>
        <dbReference type="ARBA" id="ARBA00023004"/>
    </source>
</evidence>